<feature type="chain" id="PRO_5042614139" evidence="1">
    <location>
        <begin position="24"/>
        <end position="449"/>
    </location>
</feature>
<sequence length="449" mass="52318">MKKIFKLASVSSLLVLSPFFIFSQKSPVFSDPLDLNFNFEELAKKLNFDKNLNQLNRNVKVGIIIEENGRENNINYNNLQSIFQFFSPNSNLIIYRFKTKEQWLQGLKHFETVGVEMVLHLYKQERTFLNGLLQNGEKHMKFGDFLDIWSDKTGIINFFDGSRIPGDEINSNFSFFAKTDDRFKTNNRMLTYTKIFGNGAGTVKSNHFIVPELKFSYQLNSHFSNIEFYSSFLLAALFSQLSSSFDGYEELKERNLKIITALSLAASPSENSNLGFDGAHSNEGFGFINYKDAHLTLEQGNYLYNKFDGNEYTSSPFELRKDQKFSAIVFHDKFSKKYVRGEYLSGFYGFFYNLGKNIKEVFNTTFYGKPETKLNDFDISIEIFRGGWEKIIEANSEISPYDKISFHAFEDGQYRIKISNVNFLTSKPSKYFLAWRRYPPKFKTEKYWI</sequence>
<dbReference type="KEGG" id="mds:MDIS_03485"/>
<dbReference type="Proteomes" id="UP000289629">
    <property type="component" value="Chromosome"/>
</dbReference>
<dbReference type="EMBL" id="LR214971">
    <property type="protein sequence ID" value="VEU62468.1"/>
    <property type="molecule type" value="Genomic_DNA"/>
</dbReference>
<evidence type="ECO:0000313" key="3">
    <source>
        <dbReference type="Proteomes" id="UP000289629"/>
    </source>
</evidence>
<evidence type="ECO:0000256" key="1">
    <source>
        <dbReference type="SAM" id="SignalP"/>
    </source>
</evidence>
<keyword evidence="1" id="KW-0732">Signal</keyword>
<protein>
    <submittedName>
        <fullName evidence="2">Uncharacterized protein</fullName>
    </submittedName>
</protein>
<proteinExistence type="predicted"/>
<organism evidence="2 3">
    <name type="scientific">Mesomycoplasma dispar</name>
    <dbReference type="NCBI Taxonomy" id="86660"/>
    <lineage>
        <taxon>Bacteria</taxon>
        <taxon>Bacillati</taxon>
        <taxon>Mycoplasmatota</taxon>
        <taxon>Mycoplasmoidales</taxon>
        <taxon>Metamycoplasmataceae</taxon>
        <taxon>Mesomycoplasma</taxon>
    </lineage>
</organism>
<evidence type="ECO:0000313" key="2">
    <source>
        <dbReference type="EMBL" id="VEU62468.1"/>
    </source>
</evidence>
<dbReference type="RefSeq" id="WP_044635625.1">
    <property type="nucleotide sequence ID" value="NZ_CP007229.1"/>
</dbReference>
<reference evidence="2 3" key="1">
    <citation type="submission" date="2019-01" db="EMBL/GenBank/DDBJ databases">
        <authorList>
            <consortium name="Pathogen Informatics"/>
        </authorList>
    </citation>
    <scope>NUCLEOTIDE SEQUENCE [LARGE SCALE GENOMIC DNA]</scope>
    <source>
        <strain evidence="2 3">NCTC10125</strain>
    </source>
</reference>
<dbReference type="AlphaFoldDB" id="A0AAJ5TCT2"/>
<gene>
    <name evidence="2" type="ORF">NCTC10125_00655</name>
</gene>
<accession>A0AAJ5TCT2</accession>
<name>A0AAJ5TCT2_9BACT</name>
<feature type="signal peptide" evidence="1">
    <location>
        <begin position="1"/>
        <end position="23"/>
    </location>
</feature>